<dbReference type="EMBL" id="CP000473">
    <property type="protein sequence ID" value="ABJ84767.1"/>
    <property type="molecule type" value="Genomic_DNA"/>
</dbReference>
<sequence length="187" mass="20459" precursor="true">MPVRMGLLYSHFVTSKTLLVVMVAALSLSCGRQPGVYAAPPQQSLDLGPDPGGLNAFVTMDDPVSDEYIVKDISPGRDFRRWALTAPELRFVVKEPGHVKFAADFTVPEVTYKVTGPVTVFYAVDGKKLGSLVCDHPGDFHVEKPVPEGWIEAGKQVHVMFQATPRWISPEDGAQLSFLLRSAGFTQ</sequence>
<dbReference type="PROSITE" id="PS51257">
    <property type="entry name" value="PROKAR_LIPOPROTEIN"/>
    <property type="match status" value="1"/>
</dbReference>
<evidence type="ECO:0000313" key="1">
    <source>
        <dbReference type="EMBL" id="ABJ84767.1"/>
    </source>
</evidence>
<gene>
    <name evidence="1" type="ordered locus">Acid_3797</name>
</gene>
<reference evidence="1" key="1">
    <citation type="submission" date="2006-10" db="EMBL/GenBank/DDBJ databases">
        <title>Complete sequence of Solibacter usitatus Ellin6076.</title>
        <authorList>
            <consortium name="US DOE Joint Genome Institute"/>
            <person name="Copeland A."/>
            <person name="Lucas S."/>
            <person name="Lapidus A."/>
            <person name="Barry K."/>
            <person name="Detter J.C."/>
            <person name="Glavina del Rio T."/>
            <person name="Hammon N."/>
            <person name="Israni S."/>
            <person name="Dalin E."/>
            <person name="Tice H."/>
            <person name="Pitluck S."/>
            <person name="Thompson L.S."/>
            <person name="Brettin T."/>
            <person name="Bruce D."/>
            <person name="Han C."/>
            <person name="Tapia R."/>
            <person name="Gilna P."/>
            <person name="Schmutz J."/>
            <person name="Larimer F."/>
            <person name="Land M."/>
            <person name="Hauser L."/>
            <person name="Kyrpides N."/>
            <person name="Mikhailova N."/>
            <person name="Janssen P.H."/>
            <person name="Kuske C.R."/>
            <person name="Richardson P."/>
        </authorList>
    </citation>
    <scope>NUCLEOTIDE SEQUENCE</scope>
    <source>
        <strain evidence="1">Ellin6076</strain>
    </source>
</reference>
<dbReference type="KEGG" id="sus:Acid_3797"/>
<evidence type="ECO:0008006" key="2">
    <source>
        <dbReference type="Google" id="ProtNLM"/>
    </source>
</evidence>
<name>Q01ZZ8_SOLUE</name>
<dbReference type="AlphaFoldDB" id="Q01ZZ8"/>
<organism evidence="1">
    <name type="scientific">Solibacter usitatus (strain Ellin6076)</name>
    <dbReference type="NCBI Taxonomy" id="234267"/>
    <lineage>
        <taxon>Bacteria</taxon>
        <taxon>Pseudomonadati</taxon>
        <taxon>Acidobacteriota</taxon>
        <taxon>Terriglobia</taxon>
        <taxon>Bryobacterales</taxon>
        <taxon>Solibacteraceae</taxon>
        <taxon>Candidatus Solibacter</taxon>
    </lineage>
</organism>
<accession>Q01ZZ8</accession>
<dbReference type="STRING" id="234267.Acid_3797"/>
<proteinExistence type="predicted"/>
<dbReference type="HOGENOM" id="CLU_1446769_0_0_0"/>
<dbReference type="InParanoid" id="Q01ZZ8"/>
<protein>
    <recommendedName>
        <fullName evidence="2">Lipoprotein</fullName>
    </recommendedName>
</protein>